<evidence type="ECO:0000313" key="1">
    <source>
        <dbReference type="EMBL" id="GAA2101627.1"/>
    </source>
</evidence>
<organism evidence="1 2">
    <name type="scientific">Streptomyces albiaxialis</name>
    <dbReference type="NCBI Taxonomy" id="329523"/>
    <lineage>
        <taxon>Bacteria</taxon>
        <taxon>Bacillati</taxon>
        <taxon>Actinomycetota</taxon>
        <taxon>Actinomycetes</taxon>
        <taxon>Kitasatosporales</taxon>
        <taxon>Streptomycetaceae</taxon>
        <taxon>Streptomyces</taxon>
    </lineage>
</organism>
<evidence type="ECO:0000313" key="2">
    <source>
        <dbReference type="Proteomes" id="UP001500016"/>
    </source>
</evidence>
<name>A0ABN2WYQ7_9ACTN</name>
<proteinExistence type="predicted"/>
<accession>A0ABN2WYQ7</accession>
<dbReference type="EMBL" id="BAAAPE010000028">
    <property type="protein sequence ID" value="GAA2101627.1"/>
    <property type="molecule type" value="Genomic_DNA"/>
</dbReference>
<gene>
    <name evidence="1" type="ORF">GCM10009801_75000</name>
</gene>
<keyword evidence="2" id="KW-1185">Reference proteome</keyword>
<protein>
    <submittedName>
        <fullName evidence="1">Uncharacterized protein</fullName>
    </submittedName>
</protein>
<sequence length="94" mass="10122">MARTTCAKFGPDRSRAKRTSLWLFPSDFGRTSSGIVRRLRIMHTLLLAFAAGDPLSMFRHAEVSKPFPTVTGGWSVRLPGVRGTPGSACGSLGT</sequence>
<comment type="caution">
    <text evidence="1">The sequence shown here is derived from an EMBL/GenBank/DDBJ whole genome shotgun (WGS) entry which is preliminary data.</text>
</comment>
<dbReference type="Proteomes" id="UP001500016">
    <property type="component" value="Unassembled WGS sequence"/>
</dbReference>
<reference evidence="1 2" key="1">
    <citation type="journal article" date="2019" name="Int. J. Syst. Evol. Microbiol.">
        <title>The Global Catalogue of Microorganisms (GCM) 10K type strain sequencing project: providing services to taxonomists for standard genome sequencing and annotation.</title>
        <authorList>
            <consortium name="The Broad Institute Genomics Platform"/>
            <consortium name="The Broad Institute Genome Sequencing Center for Infectious Disease"/>
            <person name="Wu L."/>
            <person name="Ma J."/>
        </authorList>
    </citation>
    <scope>NUCLEOTIDE SEQUENCE [LARGE SCALE GENOMIC DNA]</scope>
    <source>
        <strain evidence="1 2">JCM 15478</strain>
    </source>
</reference>